<evidence type="ECO:0000256" key="1">
    <source>
        <dbReference type="SAM" id="MobiDB-lite"/>
    </source>
</evidence>
<reference evidence="2 3" key="1">
    <citation type="submission" date="2024-10" db="EMBL/GenBank/DDBJ databases">
        <authorList>
            <person name="Yang X.-N."/>
        </authorList>
    </citation>
    <scope>NUCLEOTIDE SEQUENCE [LARGE SCALE GENOMIC DNA]</scope>
    <source>
        <strain evidence="2 3">CAU 1059</strain>
    </source>
</reference>
<accession>A0ABW7I5C3</accession>
<comment type="caution">
    <text evidence="2">The sequence shown here is derived from an EMBL/GenBank/DDBJ whole genome shotgun (WGS) entry which is preliminary data.</text>
</comment>
<protein>
    <recommendedName>
        <fullName evidence="4">Flagellar FliJ protein</fullName>
    </recommendedName>
</protein>
<feature type="region of interest" description="Disordered" evidence="1">
    <location>
        <begin position="77"/>
        <end position="98"/>
    </location>
</feature>
<dbReference type="Proteomes" id="UP001607157">
    <property type="component" value="Unassembled WGS sequence"/>
</dbReference>
<dbReference type="RefSeq" id="WP_377167777.1">
    <property type="nucleotide sequence ID" value="NZ_JBHTJC010000001.1"/>
</dbReference>
<gene>
    <name evidence="2" type="ORF">ACGRVM_05675</name>
</gene>
<sequence>MSARRAHLLSLMELRARSELGRTGAALGDLRQRELQQFDLMDRLGRMLELSAQHGAEPMSPGALASAHYLGHTLSRELSATQERMRRTREEREALEHELARQHQRARVLGDHAGTARLAIRREAEEAEEAAMIRRPA</sequence>
<organism evidence="2 3">
    <name type="scientific">Roseovarius aquimarinus</name>
    <dbReference type="NCBI Taxonomy" id="1229156"/>
    <lineage>
        <taxon>Bacteria</taxon>
        <taxon>Pseudomonadati</taxon>
        <taxon>Pseudomonadota</taxon>
        <taxon>Alphaproteobacteria</taxon>
        <taxon>Rhodobacterales</taxon>
        <taxon>Roseobacteraceae</taxon>
        <taxon>Roseovarius</taxon>
    </lineage>
</organism>
<proteinExistence type="predicted"/>
<evidence type="ECO:0000313" key="3">
    <source>
        <dbReference type="Proteomes" id="UP001607157"/>
    </source>
</evidence>
<feature type="compositionally biased region" description="Basic and acidic residues" evidence="1">
    <location>
        <begin position="83"/>
        <end position="98"/>
    </location>
</feature>
<name>A0ABW7I5C3_9RHOB</name>
<evidence type="ECO:0008006" key="4">
    <source>
        <dbReference type="Google" id="ProtNLM"/>
    </source>
</evidence>
<dbReference type="EMBL" id="JBIHMM010000001">
    <property type="protein sequence ID" value="MFH0253370.1"/>
    <property type="molecule type" value="Genomic_DNA"/>
</dbReference>
<keyword evidence="3" id="KW-1185">Reference proteome</keyword>
<evidence type="ECO:0000313" key="2">
    <source>
        <dbReference type="EMBL" id="MFH0253370.1"/>
    </source>
</evidence>